<feature type="region of interest" description="Disordered" evidence="1">
    <location>
        <begin position="695"/>
        <end position="758"/>
    </location>
</feature>
<feature type="compositionally biased region" description="Low complexity" evidence="1">
    <location>
        <begin position="644"/>
        <end position="655"/>
    </location>
</feature>
<feature type="chain" id="PRO_5046533199" evidence="2">
    <location>
        <begin position="23"/>
        <end position="758"/>
    </location>
</feature>
<evidence type="ECO:0000313" key="3">
    <source>
        <dbReference type="EMBL" id="CAL5218720.1"/>
    </source>
</evidence>
<keyword evidence="2" id="KW-0732">Signal</keyword>
<dbReference type="EMBL" id="CAXHTA020000001">
    <property type="protein sequence ID" value="CAL5218720.1"/>
    <property type="molecule type" value="Genomic_DNA"/>
</dbReference>
<feature type="compositionally biased region" description="Acidic residues" evidence="1">
    <location>
        <begin position="746"/>
        <end position="758"/>
    </location>
</feature>
<evidence type="ECO:0000313" key="4">
    <source>
        <dbReference type="Proteomes" id="UP001497392"/>
    </source>
</evidence>
<proteinExistence type="predicted"/>
<comment type="caution">
    <text evidence="3">The sequence shown here is derived from an EMBL/GenBank/DDBJ whole genome shotgun (WGS) entry which is preliminary data.</text>
</comment>
<feature type="compositionally biased region" description="Low complexity" evidence="1">
    <location>
        <begin position="355"/>
        <end position="370"/>
    </location>
</feature>
<accession>A0ABP1FFP2</accession>
<reference evidence="3 4" key="1">
    <citation type="submission" date="2024-06" db="EMBL/GenBank/DDBJ databases">
        <authorList>
            <person name="Kraege A."/>
            <person name="Thomma B."/>
        </authorList>
    </citation>
    <scope>NUCLEOTIDE SEQUENCE [LARGE SCALE GENOMIC DNA]</scope>
</reference>
<name>A0ABP1FFP2_9CHLO</name>
<dbReference type="PANTHER" id="PTHR34105">
    <property type="entry name" value="PROLINE-, GLUTAMIC ACID- AND LEUCINE-RICH PROTEIN 1"/>
    <property type="match status" value="1"/>
</dbReference>
<evidence type="ECO:0000256" key="2">
    <source>
        <dbReference type="SAM" id="SignalP"/>
    </source>
</evidence>
<dbReference type="Proteomes" id="UP001497392">
    <property type="component" value="Unassembled WGS sequence"/>
</dbReference>
<protein>
    <submittedName>
        <fullName evidence="3">G433 protein</fullName>
    </submittedName>
</protein>
<gene>
    <name evidence="3" type="primary">g433</name>
    <name evidence="3" type="ORF">VP750_LOCUS379</name>
</gene>
<sequence length="758" mass="78163">MQPWRALCAILVRAAGLVSVQGVRQEVAVVATRVAGTVNPLLRQQPGKAPRPAVDCLVAAVSAAPAAFRAHLKPLEYYTASALVDHGSSIPARQRAAHLLSLLPSITGKVEQWSSLFQVLLTTAHHQLDALYSGLQDSQEATAYRVGLMPGAKALQSTGAANGLVLNDSTARTMVQSLAAVLDCIERLMSQSAALPVPMPAAGLVMLCSRILSVDDSLTATGKTPSSASAYQVLLTAFPAMHASAYRLLRLLAGFCKGALMPLYKGLIAIASSSLQRVASEDSGSFASGSLCAVRSEVYEYTSDVLKHAGWGAVRDLTAPVLQCTLLELYSNAAGGSSAQQPAEASGKKRKRQKAQQQQQADLAALAKGAPAPGSSQVYQGPSGVEALHQAASQIAALRMVQTLLEVGGAFVSLETRAQLDAVVAHQASTAAAAMQQQCRSGAPAAPAPGSLHLAALQALLASVLAPCHHAPPFLPHALHLFSQGRTSSIPEVYAFSVQALAACEALIHPRCNQPWPSPAASQQPARNGRATDAVEYLGVPRMWASSALETGSGQMSAPQAQHSILQPAQQTRVLPSLSLHEQPTAAAQSAGAAALHLTMAQPMQSEACSMQPAPHAQPLKGHSTGPVLKNASFGGAPAPPGPKQSGPAGTAAGANGNGQSGWATQVTDARAQPINQQAPVQVAKQIEAHPDVEASAKVPQGAGKYHGGQQAGATQDIEALAATTSLQEPAESDSEGSMPPIDSGNDSDMEDASSSEE</sequence>
<keyword evidence="4" id="KW-1185">Reference proteome</keyword>
<feature type="region of interest" description="Disordered" evidence="1">
    <location>
        <begin position="336"/>
        <end position="381"/>
    </location>
</feature>
<organism evidence="3 4">
    <name type="scientific">Coccomyxa viridis</name>
    <dbReference type="NCBI Taxonomy" id="1274662"/>
    <lineage>
        <taxon>Eukaryota</taxon>
        <taxon>Viridiplantae</taxon>
        <taxon>Chlorophyta</taxon>
        <taxon>core chlorophytes</taxon>
        <taxon>Trebouxiophyceae</taxon>
        <taxon>Trebouxiophyceae incertae sedis</taxon>
        <taxon>Coccomyxaceae</taxon>
        <taxon>Coccomyxa</taxon>
    </lineage>
</organism>
<evidence type="ECO:0000256" key="1">
    <source>
        <dbReference type="SAM" id="MobiDB-lite"/>
    </source>
</evidence>
<feature type="region of interest" description="Disordered" evidence="1">
    <location>
        <begin position="606"/>
        <end position="663"/>
    </location>
</feature>
<feature type="signal peptide" evidence="2">
    <location>
        <begin position="1"/>
        <end position="22"/>
    </location>
</feature>
<dbReference type="PANTHER" id="PTHR34105:SF1">
    <property type="entry name" value="PROLINE-, GLUTAMIC ACID- AND LEUCINE-RICH PROTEIN 1"/>
    <property type="match status" value="1"/>
</dbReference>